<keyword evidence="2" id="KW-1185">Reference proteome</keyword>
<dbReference type="KEGG" id="bhp:BHAMNSH16_00375"/>
<proteinExistence type="predicted"/>
<evidence type="ECO:0000313" key="2">
    <source>
        <dbReference type="Proteomes" id="UP000264880"/>
    </source>
</evidence>
<accession>A0AAC9XJG7</accession>
<name>A0AAC9XJG7_9SPIR</name>
<dbReference type="EMBL" id="CP019914">
    <property type="protein sequence ID" value="ASJ20188.1"/>
    <property type="molecule type" value="Genomic_DNA"/>
</dbReference>
<protein>
    <submittedName>
        <fullName evidence="1">Uncharacterized protein</fullName>
    </submittedName>
</protein>
<dbReference type="RefSeq" id="WP_069731984.1">
    <property type="nucleotide sequence ID" value="NZ_CP019914.1"/>
</dbReference>
<reference evidence="1 2" key="1">
    <citation type="submission" date="2017-02" db="EMBL/GenBank/DDBJ databases">
        <title>Complete genome sequence of Brachyspira hampsonii genomovar I strain NSH-16 (ATCC BAA-2463).</title>
        <authorList>
            <person name="Mirajkar N.S."/>
            <person name="Gebhart C.J."/>
        </authorList>
    </citation>
    <scope>NUCLEOTIDE SEQUENCE [LARGE SCALE GENOMIC DNA]</scope>
    <source>
        <strain evidence="1 2">NSH-16</strain>
    </source>
</reference>
<dbReference type="Proteomes" id="UP000264880">
    <property type="component" value="Chromosome"/>
</dbReference>
<sequence length="267" mass="30880">MIEKDGILLLDGQTKYNIDHNPNKTREIINGFSMYNFGDDILKGLKLKLDAKEPMDLFQYRNDKAVYLVNSKIYNNVYYTIESFNTNYKKDFRNLIIRIARKMGAKLITVVFSDEEDYNSSNKYNVDAGVNIADLPINLETNIKGDSSEYKNLKRHSKYTIIDNDAEGVSKEDFQKFLVEENINKHALDFLESDIENYLYKGKASGTIKFTDVSLGHSIKTFNRYKSLIAGINNLPNFIKLSFDIEVNTSGKYELKWADKFKVDIEF</sequence>
<evidence type="ECO:0000313" key="1">
    <source>
        <dbReference type="EMBL" id="ASJ20188.1"/>
    </source>
</evidence>
<organism evidence="1 2">
    <name type="scientific">Brachyspira hampsonii</name>
    <dbReference type="NCBI Taxonomy" id="1287055"/>
    <lineage>
        <taxon>Bacteria</taxon>
        <taxon>Pseudomonadati</taxon>
        <taxon>Spirochaetota</taxon>
        <taxon>Spirochaetia</taxon>
        <taxon>Brachyspirales</taxon>
        <taxon>Brachyspiraceae</taxon>
        <taxon>Brachyspira</taxon>
    </lineage>
</organism>
<dbReference type="AlphaFoldDB" id="A0AAC9XJG7"/>
<gene>
    <name evidence="1" type="ORF">BHAMNSH16_00375</name>
</gene>